<evidence type="ECO:0000313" key="2">
    <source>
        <dbReference type="Proteomes" id="UP000299102"/>
    </source>
</evidence>
<protein>
    <submittedName>
        <fullName evidence="1">Uncharacterized protein</fullName>
    </submittedName>
</protein>
<sequence>MYIWRWTLSGHPHSIVRQYVTPRIPRARDAFERGSIGLCARRRRARARPLLSGGRLLGAVSGRRRITDGFFGARGASHMLLIDHLEDQPPGARRRRPHDLIRLIVGFNRSTTEAYPTYTLYLVPIPRLYLKPSTLARCGSGAVDRRGRYDDRVQDQRLNMLSEARSKPNCGGQRPALAVSAACAPAGNGADIPARFRAAPCRCALRFAEHALALDAFC</sequence>
<accession>A0A4C1TD35</accession>
<comment type="caution">
    <text evidence="1">The sequence shown here is derived from an EMBL/GenBank/DDBJ whole genome shotgun (WGS) entry which is preliminary data.</text>
</comment>
<dbReference type="AlphaFoldDB" id="A0A4C1TD35"/>
<evidence type="ECO:0000313" key="1">
    <source>
        <dbReference type="EMBL" id="GBP12409.1"/>
    </source>
</evidence>
<name>A0A4C1TD35_EUMVA</name>
<dbReference type="EMBL" id="BGZK01000051">
    <property type="protein sequence ID" value="GBP12409.1"/>
    <property type="molecule type" value="Genomic_DNA"/>
</dbReference>
<keyword evidence="2" id="KW-1185">Reference proteome</keyword>
<organism evidence="1 2">
    <name type="scientific">Eumeta variegata</name>
    <name type="common">Bagworm moth</name>
    <name type="synonym">Eumeta japonica</name>
    <dbReference type="NCBI Taxonomy" id="151549"/>
    <lineage>
        <taxon>Eukaryota</taxon>
        <taxon>Metazoa</taxon>
        <taxon>Ecdysozoa</taxon>
        <taxon>Arthropoda</taxon>
        <taxon>Hexapoda</taxon>
        <taxon>Insecta</taxon>
        <taxon>Pterygota</taxon>
        <taxon>Neoptera</taxon>
        <taxon>Endopterygota</taxon>
        <taxon>Lepidoptera</taxon>
        <taxon>Glossata</taxon>
        <taxon>Ditrysia</taxon>
        <taxon>Tineoidea</taxon>
        <taxon>Psychidae</taxon>
        <taxon>Oiketicinae</taxon>
        <taxon>Eumeta</taxon>
    </lineage>
</organism>
<dbReference type="Proteomes" id="UP000299102">
    <property type="component" value="Unassembled WGS sequence"/>
</dbReference>
<reference evidence="1 2" key="1">
    <citation type="journal article" date="2019" name="Commun. Biol.">
        <title>The bagworm genome reveals a unique fibroin gene that provides high tensile strength.</title>
        <authorList>
            <person name="Kono N."/>
            <person name="Nakamura H."/>
            <person name="Ohtoshi R."/>
            <person name="Tomita M."/>
            <person name="Numata K."/>
            <person name="Arakawa K."/>
        </authorList>
    </citation>
    <scope>NUCLEOTIDE SEQUENCE [LARGE SCALE GENOMIC DNA]</scope>
</reference>
<proteinExistence type="predicted"/>
<gene>
    <name evidence="1" type="ORF">EVAR_75826_1</name>
</gene>